<dbReference type="GO" id="GO:0047216">
    <property type="term" value="F:inositol 3-alpha-galactosyltransferase activity"/>
    <property type="evidence" value="ECO:0007669"/>
    <property type="project" value="UniProtKB-EC"/>
</dbReference>
<evidence type="ECO:0000256" key="8">
    <source>
        <dbReference type="ARBA" id="ARBA00023144"/>
    </source>
</evidence>
<dbReference type="GO" id="GO:0006012">
    <property type="term" value="P:galactose metabolic process"/>
    <property type="evidence" value="ECO:0007669"/>
    <property type="project" value="UniProtKB-KW"/>
</dbReference>
<dbReference type="Gramene" id="PSAT_LOCUS27358_t1">
    <property type="protein sequence ID" value="CAL5208697.1"/>
    <property type="gene ID" value="PSAT_LOCUS27358"/>
</dbReference>
<keyword evidence="14" id="KW-1185">Reference proteome</keyword>
<dbReference type="Gramene" id="Psat6g153600.1">
    <property type="protein sequence ID" value="Psat6g153600.1.cds"/>
    <property type="gene ID" value="Psat6g153600"/>
</dbReference>
<accession>A0A9D4WDA8</accession>
<organism evidence="13 14">
    <name type="scientific">Pisum sativum</name>
    <name type="common">Garden pea</name>
    <name type="synonym">Lathyrus oleraceus</name>
    <dbReference type="NCBI Taxonomy" id="3888"/>
    <lineage>
        <taxon>Eukaryota</taxon>
        <taxon>Viridiplantae</taxon>
        <taxon>Streptophyta</taxon>
        <taxon>Embryophyta</taxon>
        <taxon>Tracheophyta</taxon>
        <taxon>Spermatophyta</taxon>
        <taxon>Magnoliopsida</taxon>
        <taxon>eudicotyledons</taxon>
        <taxon>Gunneridae</taxon>
        <taxon>Pentapetalae</taxon>
        <taxon>rosids</taxon>
        <taxon>fabids</taxon>
        <taxon>Fabales</taxon>
        <taxon>Fabaceae</taxon>
        <taxon>Papilionoideae</taxon>
        <taxon>50 kb inversion clade</taxon>
        <taxon>NPAAA clade</taxon>
        <taxon>Hologalegina</taxon>
        <taxon>IRL clade</taxon>
        <taxon>Fabeae</taxon>
        <taxon>Lathyrus</taxon>
    </lineage>
</organism>
<keyword evidence="5" id="KW-0328">Glycosyltransferase</keyword>
<reference evidence="13 14" key="1">
    <citation type="journal article" date="2022" name="Nat. Genet.">
        <title>Improved pea reference genome and pan-genome highlight genomic features and evolutionary characteristics.</title>
        <authorList>
            <person name="Yang T."/>
            <person name="Liu R."/>
            <person name="Luo Y."/>
            <person name="Hu S."/>
            <person name="Wang D."/>
            <person name="Wang C."/>
            <person name="Pandey M.K."/>
            <person name="Ge S."/>
            <person name="Xu Q."/>
            <person name="Li N."/>
            <person name="Li G."/>
            <person name="Huang Y."/>
            <person name="Saxena R.K."/>
            <person name="Ji Y."/>
            <person name="Li M."/>
            <person name="Yan X."/>
            <person name="He Y."/>
            <person name="Liu Y."/>
            <person name="Wang X."/>
            <person name="Xiang C."/>
            <person name="Varshney R.K."/>
            <person name="Ding H."/>
            <person name="Gao S."/>
            <person name="Zong X."/>
        </authorList>
    </citation>
    <scope>NUCLEOTIDE SEQUENCE [LARGE SCALE GENOMIC DNA]</scope>
    <source>
        <strain evidence="13 14">cv. Zhongwan 6</strain>
    </source>
</reference>
<dbReference type="Gramene" id="Psat06G0419500-T1">
    <property type="protein sequence ID" value="KAI5398725.1"/>
    <property type="gene ID" value="KIW84_064195"/>
</dbReference>
<evidence type="ECO:0000256" key="5">
    <source>
        <dbReference type="ARBA" id="ARBA00022676"/>
    </source>
</evidence>
<keyword evidence="10" id="KW-0119">Carbohydrate metabolism</keyword>
<sequence>MAPDIVTAATTVTDSQTKTAKRAFVTFLAGNGDYVKGVVGLAKGLRKVKTMYPLVVAVLPDVPVEHRNILISQGCIVREIEPVYPPENETQFAMAYYVINYSKLRIWAFEEYEKMIYLDGDIQVFENIDHLFDLPNNYFYAVMDCFCEATWGHSKQYEIGYCQQCPDKVEWPSSVGPKPPLYFNAGMFVYEPNMDTYHDLLQKLQVNKPTSFAEQDFLNMYFNDKYKPIPNVYNLVLAMLWRHPENVELEKVKVVHYCAAGSKPWRYTGVEENMQREDIKMLVKKWWEVYEDESLDYKEAINTNRLTSAILEAGGFNFVRAPNAA</sequence>
<evidence type="ECO:0000256" key="12">
    <source>
        <dbReference type="RuleBase" id="RU362027"/>
    </source>
</evidence>
<dbReference type="InterPro" id="IPR050587">
    <property type="entry name" value="GNT1/Glycosyltrans_8"/>
</dbReference>
<keyword evidence="6" id="KW-0808">Transferase</keyword>
<dbReference type="FunFam" id="3.90.550.10:FF:000049">
    <property type="entry name" value="Hexosyltransferase"/>
    <property type="match status" value="1"/>
</dbReference>
<dbReference type="OrthoDB" id="2014201at2759"/>
<keyword evidence="4" id="KW-0963">Cytoplasm</keyword>
<evidence type="ECO:0000256" key="7">
    <source>
        <dbReference type="ARBA" id="ARBA00022723"/>
    </source>
</evidence>
<gene>
    <name evidence="13" type="ORF">KIW84_064195</name>
</gene>
<dbReference type="PANTHER" id="PTHR11183">
    <property type="entry name" value="GLYCOGENIN SUBFAMILY MEMBER"/>
    <property type="match status" value="1"/>
</dbReference>
<comment type="cofactor">
    <cofactor evidence="1">
        <name>a divalent metal cation</name>
        <dbReference type="ChEBI" id="CHEBI:60240"/>
    </cofactor>
</comment>
<evidence type="ECO:0000313" key="14">
    <source>
        <dbReference type="Proteomes" id="UP001058974"/>
    </source>
</evidence>
<dbReference type="EMBL" id="JAMSHJ010000006">
    <property type="protein sequence ID" value="KAI5398725.1"/>
    <property type="molecule type" value="Genomic_DNA"/>
</dbReference>
<dbReference type="AlphaFoldDB" id="A0A9D4WDA8"/>
<keyword evidence="8" id="KW-0299">Galactose metabolism</keyword>
<comment type="catalytic activity">
    <reaction evidence="11">
        <text>myo-inositol + UDP-alpha-D-galactose = alpha-D-galactosyl-(1-&gt;3)-1D-myo-inositol + UDP + H(+)</text>
        <dbReference type="Rhea" id="RHEA:12464"/>
        <dbReference type="ChEBI" id="CHEBI:15378"/>
        <dbReference type="ChEBI" id="CHEBI:17268"/>
        <dbReference type="ChEBI" id="CHEBI:17505"/>
        <dbReference type="ChEBI" id="CHEBI:58223"/>
        <dbReference type="ChEBI" id="CHEBI:66914"/>
        <dbReference type="EC" id="2.4.1.123"/>
    </reaction>
</comment>
<proteinExistence type="inferred from homology"/>
<dbReference type="GO" id="GO:0005737">
    <property type="term" value="C:cytoplasm"/>
    <property type="evidence" value="ECO:0007669"/>
    <property type="project" value="UniProtKB-SubCell"/>
</dbReference>
<dbReference type="InterPro" id="IPR002495">
    <property type="entry name" value="Glyco_trans_8"/>
</dbReference>
<comment type="subcellular location">
    <subcellularLocation>
        <location evidence="2">Cytoplasm</location>
    </subcellularLocation>
</comment>
<comment type="similarity">
    <text evidence="3">Belongs to the glycosyltransferase 8 family. Galactosyltransferase subfamily.</text>
</comment>
<evidence type="ECO:0000256" key="1">
    <source>
        <dbReference type="ARBA" id="ARBA00001968"/>
    </source>
</evidence>
<evidence type="ECO:0000256" key="2">
    <source>
        <dbReference type="ARBA" id="ARBA00004496"/>
    </source>
</evidence>
<evidence type="ECO:0000256" key="6">
    <source>
        <dbReference type="ARBA" id="ARBA00022679"/>
    </source>
</evidence>
<dbReference type="InterPro" id="IPR029044">
    <property type="entry name" value="Nucleotide-diphossugar_trans"/>
</dbReference>
<evidence type="ECO:0000256" key="4">
    <source>
        <dbReference type="ARBA" id="ARBA00022490"/>
    </source>
</evidence>
<evidence type="ECO:0000256" key="3">
    <source>
        <dbReference type="ARBA" id="ARBA00007790"/>
    </source>
</evidence>
<evidence type="ECO:0000256" key="9">
    <source>
        <dbReference type="ARBA" id="ARBA00023211"/>
    </source>
</evidence>
<dbReference type="SUPFAM" id="SSF53448">
    <property type="entry name" value="Nucleotide-diphospho-sugar transferases"/>
    <property type="match status" value="1"/>
</dbReference>
<dbReference type="Proteomes" id="UP001058974">
    <property type="component" value="Chromosome 6"/>
</dbReference>
<keyword evidence="7" id="KW-0479">Metal-binding</keyword>
<dbReference type="CDD" id="cd02537">
    <property type="entry name" value="GT8_Glycogenin"/>
    <property type="match status" value="1"/>
</dbReference>
<dbReference type="Pfam" id="PF01501">
    <property type="entry name" value="Glyco_transf_8"/>
    <property type="match status" value="1"/>
</dbReference>
<dbReference type="GO" id="GO:0006979">
    <property type="term" value="P:response to oxidative stress"/>
    <property type="evidence" value="ECO:0007669"/>
    <property type="project" value="UniProtKB-ARBA"/>
</dbReference>
<evidence type="ECO:0000256" key="10">
    <source>
        <dbReference type="ARBA" id="ARBA00023277"/>
    </source>
</evidence>
<dbReference type="Gene3D" id="3.90.550.10">
    <property type="entry name" value="Spore Coat Polysaccharide Biosynthesis Protein SpsA, Chain A"/>
    <property type="match status" value="1"/>
</dbReference>
<evidence type="ECO:0000313" key="13">
    <source>
        <dbReference type="EMBL" id="KAI5398725.1"/>
    </source>
</evidence>
<keyword evidence="9" id="KW-0464">Manganese</keyword>
<dbReference type="GO" id="GO:0046872">
    <property type="term" value="F:metal ion binding"/>
    <property type="evidence" value="ECO:0007669"/>
    <property type="project" value="UniProtKB-KW"/>
</dbReference>
<evidence type="ECO:0000256" key="11">
    <source>
        <dbReference type="ARBA" id="ARBA00050449"/>
    </source>
</evidence>
<comment type="caution">
    <text evidence="13">The sequence shown here is derived from an EMBL/GenBank/DDBJ whole genome shotgun (WGS) entry which is preliminary data.</text>
</comment>
<protein>
    <recommendedName>
        <fullName evidence="12">Hexosyltransferase</fullName>
        <ecNumber evidence="12">2.4.1.-</ecNumber>
    </recommendedName>
</protein>
<dbReference type="EC" id="2.4.1.-" evidence="12"/>
<name>A0A9D4WDA8_PEA</name>